<protein>
    <recommendedName>
        <fullName evidence="2">B30.2/SPRY domain-containing protein</fullName>
    </recommendedName>
</protein>
<dbReference type="PANTHER" id="PTHR24103">
    <property type="entry name" value="E3 UBIQUITIN-PROTEIN LIGASE TRIM"/>
    <property type="match status" value="1"/>
</dbReference>
<evidence type="ECO:0000259" key="2">
    <source>
        <dbReference type="PROSITE" id="PS50188"/>
    </source>
</evidence>
<accession>A0A3B1JLH2</accession>
<organism evidence="3 4">
    <name type="scientific">Astyanax mexicanus</name>
    <name type="common">Blind cave fish</name>
    <name type="synonym">Astyanax fasciatus mexicanus</name>
    <dbReference type="NCBI Taxonomy" id="7994"/>
    <lineage>
        <taxon>Eukaryota</taxon>
        <taxon>Metazoa</taxon>
        <taxon>Chordata</taxon>
        <taxon>Craniata</taxon>
        <taxon>Vertebrata</taxon>
        <taxon>Euteleostomi</taxon>
        <taxon>Actinopterygii</taxon>
        <taxon>Neopterygii</taxon>
        <taxon>Teleostei</taxon>
        <taxon>Ostariophysi</taxon>
        <taxon>Characiformes</taxon>
        <taxon>Characoidei</taxon>
        <taxon>Acestrorhamphidae</taxon>
        <taxon>Acestrorhamphinae</taxon>
        <taxon>Astyanax</taxon>
    </lineage>
</organism>
<dbReference type="SMART" id="SM00589">
    <property type="entry name" value="PRY"/>
    <property type="match status" value="1"/>
</dbReference>
<dbReference type="InterPro" id="IPR013320">
    <property type="entry name" value="ConA-like_dom_sf"/>
</dbReference>
<feature type="region of interest" description="Disordered" evidence="1">
    <location>
        <begin position="73"/>
        <end position="95"/>
    </location>
</feature>
<evidence type="ECO:0000256" key="1">
    <source>
        <dbReference type="SAM" id="MobiDB-lite"/>
    </source>
</evidence>
<dbReference type="Proteomes" id="UP000018467">
    <property type="component" value="Unassembled WGS sequence"/>
</dbReference>
<dbReference type="InParanoid" id="A0A3B1JLH2"/>
<dbReference type="Ensembl" id="ENSAMXT00000042748.1">
    <property type="protein sequence ID" value="ENSAMXP00000043183.1"/>
    <property type="gene ID" value="ENSAMXG00000035360.1"/>
</dbReference>
<reference evidence="3" key="3">
    <citation type="submission" date="2025-08" db="UniProtKB">
        <authorList>
            <consortium name="Ensembl"/>
        </authorList>
    </citation>
    <scope>IDENTIFICATION</scope>
</reference>
<reference evidence="4" key="2">
    <citation type="journal article" date="2014" name="Nat. Commun.">
        <title>The cavefish genome reveals candidate genes for eye loss.</title>
        <authorList>
            <person name="McGaugh S.E."/>
            <person name="Gross J.B."/>
            <person name="Aken B."/>
            <person name="Blin M."/>
            <person name="Borowsky R."/>
            <person name="Chalopin D."/>
            <person name="Hinaux H."/>
            <person name="Jeffery W.R."/>
            <person name="Keene A."/>
            <person name="Ma L."/>
            <person name="Minx P."/>
            <person name="Murphy D."/>
            <person name="O'Quin K.E."/>
            <person name="Retaux S."/>
            <person name="Rohner N."/>
            <person name="Searle S.M."/>
            <person name="Stahl B.A."/>
            <person name="Tabin C."/>
            <person name="Volff J.N."/>
            <person name="Yoshizawa M."/>
            <person name="Warren W.C."/>
        </authorList>
    </citation>
    <scope>NUCLEOTIDE SEQUENCE [LARGE SCALE GENOMIC DNA]</scope>
    <source>
        <strain evidence="4">female</strain>
    </source>
</reference>
<reference evidence="3" key="4">
    <citation type="submission" date="2025-09" db="UniProtKB">
        <authorList>
            <consortium name="Ensembl"/>
        </authorList>
    </citation>
    <scope>IDENTIFICATION</scope>
</reference>
<dbReference type="InterPro" id="IPR003879">
    <property type="entry name" value="Butyrophylin_SPRY"/>
</dbReference>
<dbReference type="Bgee" id="ENSAMXG00000035360">
    <property type="expression patterns" value="Expressed in intestine and 3 other cell types or tissues"/>
</dbReference>
<name>A0A3B1JLH2_ASTMX</name>
<proteinExistence type="predicted"/>
<dbReference type="InterPro" id="IPR006574">
    <property type="entry name" value="PRY"/>
</dbReference>
<keyword evidence="4" id="KW-1185">Reference proteome</keyword>
<dbReference type="InterPro" id="IPR043136">
    <property type="entry name" value="B30.2/SPRY_sf"/>
</dbReference>
<dbReference type="Gene3D" id="2.60.120.920">
    <property type="match status" value="1"/>
</dbReference>
<sequence>MDSGDWKNVSQTTSLTLLVENVATKCATHSVPWSKPMLSNKKPALKPMQALDECVQLIKDMAKELEDLGDPSKVRKRSLKERDKDVLGKSDKPTSMDYSKSLIQSWAKEVNSLNLSSRLKKTIQDVPLSVKDSDRILEWARELKSASESLGLKDEDLKQILSHHRTKQTKLNEILPFLEFVVWSLVSQQSEEDISNIWLSVKQRQWKTGSQKYIPRSVWQWIQSASGNEKQTIRIYIYILINITILYHHNICSCVAPADVQLDPSSCHPWLCVSKDRREVRERNKQGNTQTGLSKELSCVLGFNSFSTGRHYWEVLVPRHGSWKLGVVSASAPRTGSFPMAPETGYWCIWKGPKN</sequence>
<reference evidence="4" key="1">
    <citation type="submission" date="2013-03" db="EMBL/GenBank/DDBJ databases">
        <authorList>
            <person name="Jeffery W."/>
            <person name="Warren W."/>
            <person name="Wilson R.K."/>
        </authorList>
    </citation>
    <scope>NUCLEOTIDE SEQUENCE</scope>
    <source>
        <strain evidence="4">female</strain>
    </source>
</reference>
<dbReference type="PROSITE" id="PS50188">
    <property type="entry name" value="B302_SPRY"/>
    <property type="match status" value="1"/>
</dbReference>
<dbReference type="PRINTS" id="PR01407">
    <property type="entry name" value="BUTYPHLNCDUF"/>
</dbReference>
<evidence type="ECO:0000313" key="4">
    <source>
        <dbReference type="Proteomes" id="UP000018467"/>
    </source>
</evidence>
<dbReference type="InterPro" id="IPR001870">
    <property type="entry name" value="B30.2/SPRY"/>
</dbReference>
<feature type="domain" description="B30.2/SPRY" evidence="2">
    <location>
        <begin position="240"/>
        <end position="355"/>
    </location>
</feature>
<dbReference type="AlphaFoldDB" id="A0A3B1JLH2"/>
<feature type="compositionally biased region" description="Basic and acidic residues" evidence="1">
    <location>
        <begin position="80"/>
        <end position="94"/>
    </location>
</feature>
<dbReference type="InterPro" id="IPR050143">
    <property type="entry name" value="TRIM/RBCC"/>
</dbReference>
<dbReference type="SUPFAM" id="SSF49899">
    <property type="entry name" value="Concanavalin A-like lectins/glucanases"/>
    <property type="match status" value="1"/>
</dbReference>
<dbReference type="GeneTree" id="ENSGT00940000165499"/>
<evidence type="ECO:0000313" key="3">
    <source>
        <dbReference type="Ensembl" id="ENSAMXP00000043183.1"/>
    </source>
</evidence>